<dbReference type="Gene3D" id="3.40.50.2300">
    <property type="match status" value="1"/>
</dbReference>
<dbReference type="SMART" id="SM00448">
    <property type="entry name" value="REC"/>
    <property type="match status" value="1"/>
</dbReference>
<keyword evidence="1 2" id="KW-0597">Phosphoprotein</keyword>
<comment type="caution">
    <text evidence="5">The sequence shown here is derived from an EMBL/GenBank/DDBJ whole genome shotgun (WGS) entry which is preliminary data.</text>
</comment>
<evidence type="ECO:0000256" key="1">
    <source>
        <dbReference type="ARBA" id="ARBA00022553"/>
    </source>
</evidence>
<organism evidence="5 6">
    <name type="scientific">Ktedonospora formicarum</name>
    <dbReference type="NCBI Taxonomy" id="2778364"/>
    <lineage>
        <taxon>Bacteria</taxon>
        <taxon>Bacillati</taxon>
        <taxon>Chloroflexota</taxon>
        <taxon>Ktedonobacteria</taxon>
        <taxon>Ktedonobacterales</taxon>
        <taxon>Ktedonobacteraceae</taxon>
        <taxon>Ktedonospora</taxon>
    </lineage>
</organism>
<evidence type="ECO:0000256" key="3">
    <source>
        <dbReference type="SAM" id="MobiDB-lite"/>
    </source>
</evidence>
<gene>
    <name evidence="5" type="ORF">KSX_45170</name>
</gene>
<evidence type="ECO:0000313" key="5">
    <source>
        <dbReference type="EMBL" id="GHO46354.1"/>
    </source>
</evidence>
<dbReference type="PANTHER" id="PTHR44591:SF3">
    <property type="entry name" value="RESPONSE REGULATORY DOMAIN-CONTAINING PROTEIN"/>
    <property type="match status" value="1"/>
</dbReference>
<feature type="modified residue" description="4-aspartylphosphate" evidence="2">
    <location>
        <position position="55"/>
    </location>
</feature>
<dbReference type="Pfam" id="PF00072">
    <property type="entry name" value="Response_reg"/>
    <property type="match status" value="1"/>
</dbReference>
<evidence type="ECO:0000259" key="4">
    <source>
        <dbReference type="PROSITE" id="PS50110"/>
    </source>
</evidence>
<dbReference type="InterPro" id="IPR011006">
    <property type="entry name" value="CheY-like_superfamily"/>
</dbReference>
<feature type="region of interest" description="Disordered" evidence="3">
    <location>
        <begin position="214"/>
        <end position="245"/>
    </location>
</feature>
<feature type="compositionally biased region" description="Basic and acidic residues" evidence="3">
    <location>
        <begin position="234"/>
        <end position="245"/>
    </location>
</feature>
<dbReference type="GO" id="GO:0000160">
    <property type="term" value="P:phosphorelay signal transduction system"/>
    <property type="evidence" value="ECO:0007669"/>
    <property type="project" value="InterPro"/>
</dbReference>
<sequence length="245" mass="27307">MEDPYLVVAVDDNPDVLELITASLEQTPYRVVGVQDPAQAVAVIQELKPNAITLDIMMPQINGWQILHQLKSNPATSTIPVILLTVLEDRSAGYVLGADEYLVKPVARDALLRVLHQLTNRSDAPRELPTDEINKNQQGSAIHDALRPIMLVHDERDIHKLIEKIVHNRDLELLNTKNGQDMMAIIEKAHPEMLMLFVKVGKNNESGEHRNIAINANVPNTPHPLLEGKVTESTLRDDSESESRG</sequence>
<dbReference type="SUPFAM" id="SSF52172">
    <property type="entry name" value="CheY-like"/>
    <property type="match status" value="1"/>
</dbReference>
<protein>
    <recommendedName>
        <fullName evidence="4">Response regulatory domain-containing protein</fullName>
    </recommendedName>
</protein>
<dbReference type="PANTHER" id="PTHR44591">
    <property type="entry name" value="STRESS RESPONSE REGULATOR PROTEIN 1"/>
    <property type="match status" value="1"/>
</dbReference>
<dbReference type="EMBL" id="BNJF01000002">
    <property type="protein sequence ID" value="GHO46354.1"/>
    <property type="molecule type" value="Genomic_DNA"/>
</dbReference>
<proteinExistence type="predicted"/>
<dbReference type="InterPro" id="IPR001789">
    <property type="entry name" value="Sig_transdc_resp-reg_receiver"/>
</dbReference>
<accession>A0A8J3I6L9</accession>
<reference evidence="5" key="1">
    <citation type="submission" date="2020-10" db="EMBL/GenBank/DDBJ databases">
        <title>Taxonomic study of unclassified bacteria belonging to the class Ktedonobacteria.</title>
        <authorList>
            <person name="Yabe S."/>
            <person name="Wang C.M."/>
            <person name="Zheng Y."/>
            <person name="Sakai Y."/>
            <person name="Cavaletti L."/>
            <person name="Monciardini P."/>
            <person name="Donadio S."/>
        </authorList>
    </citation>
    <scope>NUCLEOTIDE SEQUENCE</scope>
    <source>
        <strain evidence="5">SOSP1-1</strain>
    </source>
</reference>
<dbReference type="Proteomes" id="UP000612362">
    <property type="component" value="Unassembled WGS sequence"/>
</dbReference>
<dbReference type="PROSITE" id="PS50110">
    <property type="entry name" value="RESPONSE_REGULATORY"/>
    <property type="match status" value="1"/>
</dbReference>
<dbReference type="AlphaFoldDB" id="A0A8J3I6L9"/>
<dbReference type="RefSeq" id="WP_220195736.1">
    <property type="nucleotide sequence ID" value="NZ_BNJF01000002.1"/>
</dbReference>
<evidence type="ECO:0000256" key="2">
    <source>
        <dbReference type="PROSITE-ProRule" id="PRU00169"/>
    </source>
</evidence>
<keyword evidence="6" id="KW-1185">Reference proteome</keyword>
<name>A0A8J3I6L9_9CHLR</name>
<feature type="domain" description="Response regulatory" evidence="4">
    <location>
        <begin position="6"/>
        <end position="119"/>
    </location>
</feature>
<dbReference type="InterPro" id="IPR050595">
    <property type="entry name" value="Bact_response_regulator"/>
</dbReference>
<evidence type="ECO:0000313" key="6">
    <source>
        <dbReference type="Proteomes" id="UP000612362"/>
    </source>
</evidence>